<dbReference type="AlphaFoldDB" id="A0A9X1LTL8"/>
<dbReference type="Proteomes" id="UP001139354">
    <property type="component" value="Unassembled WGS sequence"/>
</dbReference>
<keyword evidence="3" id="KW-0460">Magnesium</keyword>
<keyword evidence="2" id="KW-0479">Metal-binding</keyword>
<protein>
    <submittedName>
        <fullName evidence="5">Mandelate racemase/muconate lactonizing enzyme family protein</fullName>
    </submittedName>
</protein>
<proteinExistence type="predicted"/>
<dbReference type="SUPFAM" id="SSF54826">
    <property type="entry name" value="Enolase N-terminal domain-like"/>
    <property type="match status" value="1"/>
</dbReference>
<keyword evidence="6" id="KW-1185">Reference proteome</keyword>
<dbReference type="EMBL" id="JAGTTN010000001">
    <property type="protein sequence ID" value="MCC2031577.1"/>
    <property type="molecule type" value="Genomic_DNA"/>
</dbReference>
<evidence type="ECO:0000313" key="6">
    <source>
        <dbReference type="Proteomes" id="UP001139354"/>
    </source>
</evidence>
<dbReference type="GO" id="GO:0000287">
    <property type="term" value="F:magnesium ion binding"/>
    <property type="evidence" value="ECO:0007669"/>
    <property type="project" value="TreeGrafter"/>
</dbReference>
<evidence type="ECO:0000256" key="3">
    <source>
        <dbReference type="ARBA" id="ARBA00022842"/>
    </source>
</evidence>
<comment type="caution">
    <text evidence="5">The sequence shown here is derived from an EMBL/GenBank/DDBJ whole genome shotgun (WGS) entry which is preliminary data.</text>
</comment>
<dbReference type="InterPro" id="IPR013341">
    <property type="entry name" value="Mandelate_racemase_N_dom"/>
</dbReference>
<evidence type="ECO:0000256" key="1">
    <source>
        <dbReference type="ARBA" id="ARBA00001946"/>
    </source>
</evidence>
<dbReference type="PANTHER" id="PTHR13794:SF58">
    <property type="entry name" value="MITOCHONDRIAL ENOLASE SUPERFAMILY MEMBER 1"/>
    <property type="match status" value="1"/>
</dbReference>
<dbReference type="CDD" id="cd03316">
    <property type="entry name" value="MR_like"/>
    <property type="match status" value="1"/>
</dbReference>
<dbReference type="InterPro" id="IPR046945">
    <property type="entry name" value="RHMD-like"/>
</dbReference>
<dbReference type="InterPro" id="IPR029017">
    <property type="entry name" value="Enolase-like_N"/>
</dbReference>
<reference evidence="5" key="1">
    <citation type="submission" date="2021-04" db="EMBL/GenBank/DDBJ databases">
        <title>Microbacterium tenobrionis sp. nov. and Microbacterium allomyrinae sp. nov., isolated from larvae of Tenobrio molitor and Allomyrina dichotoma, respectively.</title>
        <authorList>
            <person name="Lee S.D."/>
        </authorList>
    </citation>
    <scope>NUCLEOTIDE SEQUENCE</scope>
    <source>
        <strain evidence="5">BWT-G7</strain>
    </source>
</reference>
<evidence type="ECO:0000313" key="5">
    <source>
        <dbReference type="EMBL" id="MCC2031577.1"/>
    </source>
</evidence>
<dbReference type="Gene3D" id="3.30.390.10">
    <property type="entry name" value="Enolase-like, N-terminal domain"/>
    <property type="match status" value="1"/>
</dbReference>
<dbReference type="SMART" id="SM00922">
    <property type="entry name" value="MR_MLE"/>
    <property type="match status" value="1"/>
</dbReference>
<feature type="domain" description="Mandelate racemase/muconate lactonizing enzyme C-terminal" evidence="4">
    <location>
        <begin position="144"/>
        <end position="246"/>
    </location>
</feature>
<dbReference type="SUPFAM" id="SSF51604">
    <property type="entry name" value="Enolase C-terminal domain-like"/>
    <property type="match status" value="1"/>
</dbReference>
<organism evidence="5 6">
    <name type="scientific">Microbacterium allomyrinae</name>
    <dbReference type="NCBI Taxonomy" id="2830666"/>
    <lineage>
        <taxon>Bacteria</taxon>
        <taxon>Bacillati</taxon>
        <taxon>Actinomycetota</taxon>
        <taxon>Actinomycetes</taxon>
        <taxon>Micrococcales</taxon>
        <taxon>Microbacteriaceae</taxon>
        <taxon>Microbacterium</taxon>
    </lineage>
</organism>
<dbReference type="Pfam" id="PF02746">
    <property type="entry name" value="MR_MLE_N"/>
    <property type="match status" value="1"/>
</dbReference>
<accession>A0A9X1LTL8</accession>
<dbReference type="RefSeq" id="WP_229383455.1">
    <property type="nucleotide sequence ID" value="NZ_JAGTTN010000001.1"/>
</dbReference>
<dbReference type="SFLD" id="SFLDS00001">
    <property type="entry name" value="Enolase"/>
    <property type="match status" value="1"/>
</dbReference>
<dbReference type="PANTHER" id="PTHR13794">
    <property type="entry name" value="ENOLASE SUPERFAMILY, MANDELATE RACEMASE"/>
    <property type="match status" value="1"/>
</dbReference>
<dbReference type="InterPro" id="IPR036849">
    <property type="entry name" value="Enolase-like_C_sf"/>
</dbReference>
<dbReference type="Pfam" id="PF13378">
    <property type="entry name" value="MR_MLE_C"/>
    <property type="match status" value="1"/>
</dbReference>
<evidence type="ECO:0000256" key="2">
    <source>
        <dbReference type="ARBA" id="ARBA00022723"/>
    </source>
</evidence>
<dbReference type="Gene3D" id="3.20.20.120">
    <property type="entry name" value="Enolase-like C-terminal domain"/>
    <property type="match status" value="1"/>
</dbReference>
<evidence type="ECO:0000259" key="4">
    <source>
        <dbReference type="SMART" id="SM00922"/>
    </source>
</evidence>
<name>A0A9X1LTL8_9MICO</name>
<comment type="cofactor">
    <cofactor evidence="1">
        <name>Mg(2+)</name>
        <dbReference type="ChEBI" id="CHEBI:18420"/>
    </cofactor>
</comment>
<dbReference type="InterPro" id="IPR013342">
    <property type="entry name" value="Mandelate_racemase_C"/>
</dbReference>
<dbReference type="GO" id="GO:0016052">
    <property type="term" value="P:carbohydrate catabolic process"/>
    <property type="evidence" value="ECO:0007669"/>
    <property type="project" value="TreeGrafter"/>
</dbReference>
<sequence length="394" mass="41806">MRVESVDFFYVSMPVITLEGDGSQDALLVRVRAGGYEGWGECEASPLTSIAAFVTPPSHGACQPVSAAVLGERIDSPEDISAISTRVKRMSMDLLQAPHTFSGIEIALWDLLGIARGEPVWRLLGFDRPHAKTAYASALFGADPQETFRKGRAFAERGFRAVKFGWGPFGAGTTADDVEQLAAAREAIGWGSRLFVDAGQIWADDPAAALSRVAALEKMNAEWIEEPFGPLQFAESARLAGALSTVGVAAGEASHSEEMAYLLMEHAAVSFVQIDAGRIGGIGPSARVAQRALSRGVTYVNHTFTSHLALAASLAPYAGIAQFDLSEFPAEPKSVAHDITADHLPLVDGRVTLGDAPGLGIRVDLDAIGRYERVVEIVIDGQPVYTSASVEVAA</sequence>
<dbReference type="GO" id="GO:0016836">
    <property type="term" value="F:hydro-lyase activity"/>
    <property type="evidence" value="ECO:0007669"/>
    <property type="project" value="TreeGrafter"/>
</dbReference>
<gene>
    <name evidence="5" type="ORF">KEC57_05190</name>
</gene>
<dbReference type="InterPro" id="IPR029065">
    <property type="entry name" value="Enolase_C-like"/>
</dbReference>